<dbReference type="EMBL" id="LSBH01000002">
    <property type="protein sequence ID" value="OAQ84960.1"/>
    <property type="molecule type" value="Genomic_DNA"/>
</dbReference>
<dbReference type="AlphaFoldDB" id="A0A179H5U7"/>
<accession>A0A179H5U7</accession>
<dbReference type="Proteomes" id="UP000078240">
    <property type="component" value="Unassembled WGS sequence"/>
</dbReference>
<proteinExistence type="predicted"/>
<organism evidence="1 2">
    <name type="scientific">Purpureocillium lilacinum</name>
    <name type="common">Paecilomyces lilacinus</name>
    <dbReference type="NCBI Taxonomy" id="33203"/>
    <lineage>
        <taxon>Eukaryota</taxon>
        <taxon>Fungi</taxon>
        <taxon>Dikarya</taxon>
        <taxon>Ascomycota</taxon>
        <taxon>Pezizomycotina</taxon>
        <taxon>Sordariomycetes</taxon>
        <taxon>Hypocreomycetidae</taxon>
        <taxon>Hypocreales</taxon>
        <taxon>Ophiocordycipitaceae</taxon>
        <taxon>Purpureocillium</taxon>
    </lineage>
</organism>
<comment type="caution">
    <text evidence="1">The sequence shown here is derived from an EMBL/GenBank/DDBJ whole genome shotgun (WGS) entry which is preliminary data.</text>
</comment>
<evidence type="ECO:0000313" key="1">
    <source>
        <dbReference type="EMBL" id="OAQ84960.1"/>
    </source>
</evidence>
<protein>
    <submittedName>
        <fullName evidence="1">Uncharacterized protein</fullName>
    </submittedName>
</protein>
<name>A0A179H5U7_PURLI</name>
<sequence>MLSRVAKGMEFCRTCSQTSLQFQGNSNDYNSDNKFGLHAGIVARRQSWEWS</sequence>
<reference evidence="1 2" key="1">
    <citation type="submission" date="2016-01" db="EMBL/GenBank/DDBJ databases">
        <title>Biosynthesis of antibiotic leucinostatins and their inhibition on Phytophthora in bio-control Purpureocillium lilacinum.</title>
        <authorList>
            <person name="Wang G."/>
            <person name="Liu Z."/>
            <person name="Lin R."/>
            <person name="Li E."/>
            <person name="Mao Z."/>
            <person name="Ling J."/>
            <person name="Yin W."/>
            <person name="Xie B."/>
        </authorList>
    </citation>
    <scope>NUCLEOTIDE SEQUENCE [LARGE SCALE GENOMIC DNA]</scope>
    <source>
        <strain evidence="1">PLBJ-1</strain>
    </source>
</reference>
<gene>
    <name evidence="1" type="ORF">VFPBJ_03729</name>
</gene>
<evidence type="ECO:0000313" key="2">
    <source>
        <dbReference type="Proteomes" id="UP000078240"/>
    </source>
</evidence>